<evidence type="ECO:0000313" key="1">
    <source>
        <dbReference type="EMBL" id="RZC31783.1"/>
    </source>
</evidence>
<organism evidence="1 2">
    <name type="scientific">Asbolus verrucosus</name>
    <name type="common">Desert ironclad beetle</name>
    <dbReference type="NCBI Taxonomy" id="1661398"/>
    <lineage>
        <taxon>Eukaryota</taxon>
        <taxon>Metazoa</taxon>
        <taxon>Ecdysozoa</taxon>
        <taxon>Arthropoda</taxon>
        <taxon>Hexapoda</taxon>
        <taxon>Insecta</taxon>
        <taxon>Pterygota</taxon>
        <taxon>Neoptera</taxon>
        <taxon>Endopterygota</taxon>
        <taxon>Coleoptera</taxon>
        <taxon>Polyphaga</taxon>
        <taxon>Cucujiformia</taxon>
        <taxon>Tenebrionidae</taxon>
        <taxon>Pimeliinae</taxon>
        <taxon>Asbolus</taxon>
    </lineage>
</organism>
<dbReference type="Proteomes" id="UP000292052">
    <property type="component" value="Unassembled WGS sequence"/>
</dbReference>
<dbReference type="EMBL" id="QDEB01102576">
    <property type="protein sequence ID" value="RZC31783.1"/>
    <property type="molecule type" value="Genomic_DNA"/>
</dbReference>
<keyword evidence="2" id="KW-1185">Reference proteome</keyword>
<dbReference type="AlphaFoldDB" id="A0A482VGH7"/>
<gene>
    <name evidence="1" type="ORF">BDFB_013664</name>
</gene>
<protein>
    <submittedName>
        <fullName evidence="1">Uncharacterized protein</fullName>
    </submittedName>
</protein>
<comment type="caution">
    <text evidence="1">The sequence shown here is derived from an EMBL/GenBank/DDBJ whole genome shotgun (WGS) entry which is preliminary data.</text>
</comment>
<name>A0A482VGH7_ASBVE</name>
<accession>A0A482VGH7</accession>
<reference evidence="1 2" key="1">
    <citation type="submission" date="2017-03" db="EMBL/GenBank/DDBJ databases">
        <title>Genome of the blue death feigning beetle - Asbolus verrucosus.</title>
        <authorList>
            <person name="Rider S.D."/>
        </authorList>
    </citation>
    <scope>NUCLEOTIDE SEQUENCE [LARGE SCALE GENOMIC DNA]</scope>
    <source>
        <strain evidence="1">Butters</strain>
        <tissue evidence="1">Head and leg muscle</tissue>
    </source>
</reference>
<sequence length="46" mass="4949">MAQFVPVVIILELDTVVYPTPFTNPDSYAGALCRVGLEAAPRAERG</sequence>
<evidence type="ECO:0000313" key="2">
    <source>
        <dbReference type="Proteomes" id="UP000292052"/>
    </source>
</evidence>
<proteinExistence type="predicted"/>